<keyword evidence="3" id="KW-0812">Transmembrane</keyword>
<organism evidence="5 6">
    <name type="scientific">Plutella xylostella</name>
    <name type="common">Diamondback moth</name>
    <name type="synonym">Plutella maculipennis</name>
    <dbReference type="NCBI Taxonomy" id="51655"/>
    <lineage>
        <taxon>Eukaryota</taxon>
        <taxon>Metazoa</taxon>
        <taxon>Ecdysozoa</taxon>
        <taxon>Arthropoda</taxon>
        <taxon>Hexapoda</taxon>
        <taxon>Insecta</taxon>
        <taxon>Pterygota</taxon>
        <taxon>Neoptera</taxon>
        <taxon>Endopterygota</taxon>
        <taxon>Lepidoptera</taxon>
        <taxon>Glossata</taxon>
        <taxon>Ditrysia</taxon>
        <taxon>Yponomeutoidea</taxon>
        <taxon>Plutellidae</taxon>
        <taxon>Plutella</taxon>
    </lineage>
</organism>
<dbReference type="Proteomes" id="UP000823941">
    <property type="component" value="Chromosome 19"/>
</dbReference>
<dbReference type="SMART" id="SM00369">
    <property type="entry name" value="LRR_TYP"/>
    <property type="match status" value="21"/>
</dbReference>
<feature type="transmembrane region" description="Helical" evidence="3">
    <location>
        <begin position="1060"/>
        <end position="1082"/>
    </location>
</feature>
<keyword evidence="1" id="KW-0433">Leucine-rich repeat</keyword>
<sequence length="1108" mass="126463">MSGILTLIVFLFSYGIHGSAACEIINEPNSCRINAICFGDFYYDLGLMARDNYECQGSNAYINNGGELHVKYRGFDYASIQRLDYEHLYYIVELNFDDNLISEIPVFPEMNNLRTLSFERSGLTNAKLFNEFELLSLTEINYSHNTINKITDDTNQHAFSKLQILNISNNYLVNIPDSIFEALTSLDKLDLSYNYIDVLNFMTFEGIKHIKYLNLNHNRISGLNLSLLRFRELEELYLSSNKISNIAAKDFEHFDGLKVLDLSQNLIANIEHNAFQNMKVVENINLSYNKLEIIDKDTLRDLNSLDIFDISMNSLRTIPKEIFKDNSISSLVITGNNLEGILTKFMFQGLTKVTDIDLSFQSIKTLEDYAFYGLTNLQSLILNNNAIETISPKSFSLLNQLIQLDLSKNYIVSLSFEKTDLLRLKSLGLANNIINHIRQSDLSYLNALIHLDLSNNYISHFEIDSFKSLSNLINLKISKNPINGSLEANTFFGLNSLPSLDISQTNLTTLRNASFSGMNHLKDLNISNSQINEIQYNSFIYTECIEILDLSFNKIMQFNVNTSHLIHLKQLILNNNRLTYFYSETLRGLFALTDLMMSENQIKHISEDAFDSQNDLRSLDLSYNPTLNLNMSMSIIQSLRSLYKLFLSGANNQINFSLLQNSKITKLVLSHGAVTNITAITLKNLNFLNEIDVSFNNITEIKATDLIGLTELREIDISYNQIHCIQPGSFRENTLLLTMNISHNYLKVITYGTFTGLNYLKTIDLSYNEIKSLKSDHFYELHGLTNLIADHNNIDYVGIEEFSGTNLAILSIGDNPLPCDILIRLKKGMETSFTVTAIKIDHHSENVDGVTCNNRHEKIPLGNEDIQINKTQDIMLKAILTNTPIMFQEAKVLHDIRDILRNASIINENKQISTYNHTSDNQNEGVLVNLTLSIQRANEIMDENKITDSYSRTERNETNELLKKILQVINNTKPVYPKSNIPTETRERTQTVNKVSDEILTQMNNKFSEIENKIRDLNYRINKDRIDTFPVTTVRPKNERLTGSGTSYNSSSENIGSSSMFTDICVALILLILVSFVLYKIYKSKRFIPSRRSMSTREIVNSMESSNL</sequence>
<gene>
    <name evidence="5" type="ORF">JYU34_014702</name>
</gene>
<dbReference type="Gene3D" id="3.80.10.10">
    <property type="entry name" value="Ribonuclease Inhibitor"/>
    <property type="match status" value="6"/>
</dbReference>
<keyword evidence="6" id="KW-1185">Reference proteome</keyword>
<dbReference type="InterPro" id="IPR001611">
    <property type="entry name" value="Leu-rich_rpt"/>
</dbReference>
<dbReference type="InterPro" id="IPR032675">
    <property type="entry name" value="LRR_dom_sf"/>
</dbReference>
<feature type="signal peptide" evidence="4">
    <location>
        <begin position="1"/>
        <end position="21"/>
    </location>
</feature>
<name>A0ABQ7QAD7_PLUXY</name>
<evidence type="ECO:0000256" key="4">
    <source>
        <dbReference type="SAM" id="SignalP"/>
    </source>
</evidence>
<dbReference type="Pfam" id="PF13855">
    <property type="entry name" value="LRR_8"/>
    <property type="match status" value="8"/>
</dbReference>
<proteinExistence type="predicted"/>
<dbReference type="EMBL" id="JAHIBW010000019">
    <property type="protein sequence ID" value="KAG7301714.1"/>
    <property type="molecule type" value="Genomic_DNA"/>
</dbReference>
<comment type="caution">
    <text evidence="5">The sequence shown here is derived from an EMBL/GenBank/DDBJ whole genome shotgun (WGS) entry which is preliminary data.</text>
</comment>
<dbReference type="SUPFAM" id="SSF52058">
    <property type="entry name" value="L domain-like"/>
    <property type="match status" value="3"/>
</dbReference>
<dbReference type="PANTHER" id="PTHR45617">
    <property type="entry name" value="LEUCINE RICH REPEAT FAMILY PROTEIN"/>
    <property type="match status" value="1"/>
</dbReference>
<feature type="chain" id="PRO_5045126874" evidence="4">
    <location>
        <begin position="22"/>
        <end position="1108"/>
    </location>
</feature>
<dbReference type="PANTHER" id="PTHR45617:SF181">
    <property type="entry name" value="LP04042P"/>
    <property type="match status" value="1"/>
</dbReference>
<keyword evidence="3" id="KW-1133">Transmembrane helix</keyword>
<evidence type="ECO:0000313" key="6">
    <source>
        <dbReference type="Proteomes" id="UP000823941"/>
    </source>
</evidence>
<evidence type="ECO:0000256" key="3">
    <source>
        <dbReference type="SAM" id="Phobius"/>
    </source>
</evidence>
<dbReference type="InterPro" id="IPR003591">
    <property type="entry name" value="Leu-rich_rpt_typical-subtyp"/>
</dbReference>
<evidence type="ECO:0000256" key="2">
    <source>
        <dbReference type="ARBA" id="ARBA00022737"/>
    </source>
</evidence>
<keyword evidence="2" id="KW-0677">Repeat</keyword>
<dbReference type="PROSITE" id="PS51450">
    <property type="entry name" value="LRR"/>
    <property type="match status" value="7"/>
</dbReference>
<protein>
    <submittedName>
        <fullName evidence="5">Uncharacterized protein</fullName>
    </submittedName>
</protein>
<evidence type="ECO:0000256" key="1">
    <source>
        <dbReference type="ARBA" id="ARBA00022614"/>
    </source>
</evidence>
<accession>A0ABQ7QAD7</accession>
<reference evidence="5 6" key="1">
    <citation type="submission" date="2021-06" db="EMBL/GenBank/DDBJ databases">
        <title>A haploid diamondback moth (Plutella xylostella L.) genome assembly resolves 31 chromosomes and identifies a diamide resistance mutation.</title>
        <authorList>
            <person name="Ward C.M."/>
            <person name="Perry K.D."/>
            <person name="Baker G."/>
            <person name="Powis K."/>
            <person name="Heckel D.G."/>
            <person name="Baxter S.W."/>
        </authorList>
    </citation>
    <scope>NUCLEOTIDE SEQUENCE [LARGE SCALE GENOMIC DNA]</scope>
    <source>
        <strain evidence="5 6">LV</strain>
        <tissue evidence="5">Single pupa</tissue>
    </source>
</reference>
<keyword evidence="4" id="KW-0732">Signal</keyword>
<dbReference type="SMART" id="SM00365">
    <property type="entry name" value="LRR_SD22"/>
    <property type="match status" value="10"/>
</dbReference>
<keyword evidence="3" id="KW-0472">Membrane</keyword>
<evidence type="ECO:0000313" key="5">
    <source>
        <dbReference type="EMBL" id="KAG7301714.1"/>
    </source>
</evidence>